<dbReference type="GO" id="GO:0008999">
    <property type="term" value="F:protein-N-terminal-alanine acetyltransferase activity"/>
    <property type="evidence" value="ECO:0007669"/>
    <property type="project" value="TreeGrafter"/>
</dbReference>
<dbReference type="PANTHER" id="PTHR43441">
    <property type="entry name" value="RIBOSOMAL-PROTEIN-SERINE ACETYLTRANSFERASE"/>
    <property type="match status" value="1"/>
</dbReference>
<dbReference type="GO" id="GO:1990189">
    <property type="term" value="F:protein N-terminal-serine acetyltransferase activity"/>
    <property type="evidence" value="ECO:0007669"/>
    <property type="project" value="TreeGrafter"/>
</dbReference>
<name>A0A8J3RVP7_PLARO</name>
<comment type="caution">
    <text evidence="1">The sequence shown here is derived from an EMBL/GenBank/DDBJ whole genome shotgun (WGS) entry which is preliminary data.</text>
</comment>
<protein>
    <recommendedName>
        <fullName evidence="3">Acetyltransferase</fullName>
    </recommendedName>
</protein>
<gene>
    <name evidence="1" type="ORF">Pro02_05020</name>
</gene>
<dbReference type="Gene3D" id="3.40.630.30">
    <property type="match status" value="1"/>
</dbReference>
<dbReference type="GO" id="GO:0005737">
    <property type="term" value="C:cytoplasm"/>
    <property type="evidence" value="ECO:0007669"/>
    <property type="project" value="TreeGrafter"/>
</dbReference>
<evidence type="ECO:0008006" key="3">
    <source>
        <dbReference type="Google" id="ProtNLM"/>
    </source>
</evidence>
<evidence type="ECO:0000313" key="1">
    <source>
        <dbReference type="EMBL" id="GIH82094.1"/>
    </source>
</evidence>
<sequence length="68" mass="7772">MRYLFDHSTVHRIQAGTEITNVAEQRALEKAGFTREGVLRGAGFRAGKWHDGVRYSFLRSDLPDPERP</sequence>
<dbReference type="InterPro" id="IPR016181">
    <property type="entry name" value="Acyl_CoA_acyltransferase"/>
</dbReference>
<proteinExistence type="predicted"/>
<dbReference type="PANTHER" id="PTHR43441:SF2">
    <property type="entry name" value="FAMILY ACETYLTRANSFERASE, PUTATIVE (AFU_ORTHOLOGUE AFUA_7G00850)-RELATED"/>
    <property type="match status" value="1"/>
</dbReference>
<organism evidence="1 2">
    <name type="scientific">Planobispora rosea</name>
    <dbReference type="NCBI Taxonomy" id="35762"/>
    <lineage>
        <taxon>Bacteria</taxon>
        <taxon>Bacillati</taxon>
        <taxon>Actinomycetota</taxon>
        <taxon>Actinomycetes</taxon>
        <taxon>Streptosporangiales</taxon>
        <taxon>Streptosporangiaceae</taxon>
        <taxon>Planobispora</taxon>
    </lineage>
</organism>
<dbReference type="InterPro" id="IPR051908">
    <property type="entry name" value="Ribosomal_N-acetyltransferase"/>
</dbReference>
<accession>A0A8J3RVP7</accession>
<reference evidence="1" key="1">
    <citation type="submission" date="2021-01" db="EMBL/GenBank/DDBJ databases">
        <title>Whole genome shotgun sequence of Planobispora rosea NBRC 15558.</title>
        <authorList>
            <person name="Komaki H."/>
            <person name="Tamura T."/>
        </authorList>
    </citation>
    <scope>NUCLEOTIDE SEQUENCE</scope>
    <source>
        <strain evidence="1">NBRC 15558</strain>
    </source>
</reference>
<keyword evidence="2" id="KW-1185">Reference proteome</keyword>
<dbReference type="AlphaFoldDB" id="A0A8J3RVP7"/>
<dbReference type="SUPFAM" id="SSF55729">
    <property type="entry name" value="Acyl-CoA N-acyltransferases (Nat)"/>
    <property type="match status" value="1"/>
</dbReference>
<dbReference type="Proteomes" id="UP000655044">
    <property type="component" value="Unassembled WGS sequence"/>
</dbReference>
<evidence type="ECO:0000313" key="2">
    <source>
        <dbReference type="Proteomes" id="UP000655044"/>
    </source>
</evidence>
<dbReference type="EMBL" id="BOOI01000002">
    <property type="protein sequence ID" value="GIH82094.1"/>
    <property type="molecule type" value="Genomic_DNA"/>
</dbReference>